<dbReference type="AlphaFoldDB" id="A0A6A6SP57"/>
<evidence type="ECO:0000313" key="8">
    <source>
        <dbReference type="Proteomes" id="UP000799324"/>
    </source>
</evidence>
<keyword evidence="2" id="KW-0812">Transmembrane</keyword>
<keyword evidence="4" id="KW-0472">Membrane</keyword>
<name>A0A6A6SP57_9PLEO</name>
<proteinExistence type="predicted"/>
<evidence type="ECO:0000256" key="6">
    <source>
        <dbReference type="ARBA" id="ARBA00037847"/>
    </source>
</evidence>
<dbReference type="EMBL" id="MU004523">
    <property type="protein sequence ID" value="KAF2648747.1"/>
    <property type="molecule type" value="Genomic_DNA"/>
</dbReference>
<dbReference type="GO" id="GO:0031965">
    <property type="term" value="C:nuclear membrane"/>
    <property type="evidence" value="ECO:0007669"/>
    <property type="project" value="UniProtKB-SubCell"/>
</dbReference>
<comment type="subcellular location">
    <subcellularLocation>
        <location evidence="6">Endomembrane system</location>
        <topology evidence="6">Single-pass membrane protein</topology>
    </subcellularLocation>
    <subcellularLocation>
        <location evidence="1">Nucleus membrane</location>
    </subcellularLocation>
</comment>
<evidence type="ECO:0000256" key="5">
    <source>
        <dbReference type="ARBA" id="ARBA00023242"/>
    </source>
</evidence>
<dbReference type="OrthoDB" id="77878at2759"/>
<dbReference type="PANTHER" id="PTHR12265">
    <property type="entry name" value="TRANSMEMBRANE PROTEIN 53"/>
    <property type="match status" value="1"/>
</dbReference>
<dbReference type="Pfam" id="PF05705">
    <property type="entry name" value="DUF829"/>
    <property type="match status" value="1"/>
</dbReference>
<gene>
    <name evidence="7" type="ORF">K491DRAFT_698665</name>
</gene>
<evidence type="ECO:0000256" key="1">
    <source>
        <dbReference type="ARBA" id="ARBA00004126"/>
    </source>
</evidence>
<keyword evidence="5" id="KW-0539">Nucleus</keyword>
<dbReference type="InterPro" id="IPR008547">
    <property type="entry name" value="DUF829_TMEM53"/>
</dbReference>
<sequence>MTLPPSAILNPYTTLYTPIDPDETQLIILCTWLGAGKRTIPKYIALHQQITPRTPVLLIESSVWTVTPHYSTQRARTRPAVTVLQRTLSSAASQNVSPKILVHTSSNGGSNSATQLLLEFQSTTGKPLPIQGIVCDSAPAAGGYWKSYHSVMTSLPKNSLVASIAGPVLAHAVPGWMYLNAALGRYPIFEDLIRDTLLSSEYVTTRKSSADTGDGKKLKIAYIWSKKDELIEWRDIVEHAAQAERLEWEVRSEEFLESAHCNHLKVDGERYLKIVKDAWEREV</sequence>
<evidence type="ECO:0000256" key="4">
    <source>
        <dbReference type="ARBA" id="ARBA00023136"/>
    </source>
</evidence>
<evidence type="ECO:0000256" key="3">
    <source>
        <dbReference type="ARBA" id="ARBA00022989"/>
    </source>
</evidence>
<dbReference type="Proteomes" id="UP000799324">
    <property type="component" value="Unassembled WGS sequence"/>
</dbReference>
<reference evidence="7" key="1">
    <citation type="journal article" date="2020" name="Stud. Mycol.">
        <title>101 Dothideomycetes genomes: a test case for predicting lifestyles and emergence of pathogens.</title>
        <authorList>
            <person name="Haridas S."/>
            <person name="Albert R."/>
            <person name="Binder M."/>
            <person name="Bloem J."/>
            <person name="Labutti K."/>
            <person name="Salamov A."/>
            <person name="Andreopoulos B."/>
            <person name="Baker S."/>
            <person name="Barry K."/>
            <person name="Bills G."/>
            <person name="Bluhm B."/>
            <person name="Cannon C."/>
            <person name="Castanera R."/>
            <person name="Culley D."/>
            <person name="Daum C."/>
            <person name="Ezra D."/>
            <person name="Gonzalez J."/>
            <person name="Henrissat B."/>
            <person name="Kuo A."/>
            <person name="Liang C."/>
            <person name="Lipzen A."/>
            <person name="Lutzoni F."/>
            <person name="Magnuson J."/>
            <person name="Mondo S."/>
            <person name="Nolan M."/>
            <person name="Ohm R."/>
            <person name="Pangilinan J."/>
            <person name="Park H.-J."/>
            <person name="Ramirez L."/>
            <person name="Alfaro M."/>
            <person name="Sun H."/>
            <person name="Tritt A."/>
            <person name="Yoshinaga Y."/>
            <person name="Zwiers L.-H."/>
            <person name="Turgeon B."/>
            <person name="Goodwin S."/>
            <person name="Spatafora J."/>
            <person name="Crous P."/>
            <person name="Grigoriev I."/>
        </authorList>
    </citation>
    <scope>NUCLEOTIDE SEQUENCE</scope>
    <source>
        <strain evidence="7">CBS 122681</strain>
    </source>
</reference>
<protein>
    <recommendedName>
        <fullName evidence="9">Indole-diterpene biosynthesis protein-like protein PaxU</fullName>
    </recommendedName>
</protein>
<accession>A0A6A6SP57</accession>
<organism evidence="7 8">
    <name type="scientific">Lophiostoma macrostomum CBS 122681</name>
    <dbReference type="NCBI Taxonomy" id="1314788"/>
    <lineage>
        <taxon>Eukaryota</taxon>
        <taxon>Fungi</taxon>
        <taxon>Dikarya</taxon>
        <taxon>Ascomycota</taxon>
        <taxon>Pezizomycotina</taxon>
        <taxon>Dothideomycetes</taxon>
        <taxon>Pleosporomycetidae</taxon>
        <taxon>Pleosporales</taxon>
        <taxon>Lophiostomataceae</taxon>
        <taxon>Lophiostoma</taxon>
    </lineage>
</organism>
<evidence type="ECO:0008006" key="9">
    <source>
        <dbReference type="Google" id="ProtNLM"/>
    </source>
</evidence>
<keyword evidence="8" id="KW-1185">Reference proteome</keyword>
<evidence type="ECO:0000256" key="2">
    <source>
        <dbReference type="ARBA" id="ARBA00022692"/>
    </source>
</evidence>
<dbReference type="PANTHER" id="PTHR12265:SF30">
    <property type="entry name" value="TRANSMEMBRANE PROTEIN 53"/>
    <property type="match status" value="1"/>
</dbReference>
<keyword evidence="3" id="KW-1133">Transmembrane helix</keyword>
<evidence type="ECO:0000313" key="7">
    <source>
        <dbReference type="EMBL" id="KAF2648747.1"/>
    </source>
</evidence>